<proteinExistence type="predicted"/>
<dbReference type="Pfam" id="PF06985">
    <property type="entry name" value="HET"/>
    <property type="match status" value="1"/>
</dbReference>
<feature type="domain" description="Heterokaryon incompatibility" evidence="1">
    <location>
        <begin position="24"/>
        <end position="99"/>
    </location>
</feature>
<dbReference type="PANTHER" id="PTHR10622:SF11">
    <property type="entry name" value="HET-DOMAIN-CONTAINING PROTEIN"/>
    <property type="match status" value="1"/>
</dbReference>
<dbReference type="InterPro" id="IPR010730">
    <property type="entry name" value="HET"/>
</dbReference>
<dbReference type="RefSeq" id="XP_045953894.1">
    <property type="nucleotide sequence ID" value="XM_046108953.1"/>
</dbReference>
<accession>A0A9P8RQ82</accession>
<dbReference type="AlphaFoldDB" id="A0A9P8RQ82"/>
<keyword evidence="3" id="KW-1185">Reference proteome</keyword>
<dbReference type="OrthoDB" id="674604at2759"/>
<dbReference type="Proteomes" id="UP000758603">
    <property type="component" value="Unassembled WGS sequence"/>
</dbReference>
<gene>
    <name evidence="2" type="ORF">BKA67DRAFT_682503</name>
</gene>
<organism evidence="2 3">
    <name type="scientific">Truncatella angustata</name>
    <dbReference type="NCBI Taxonomy" id="152316"/>
    <lineage>
        <taxon>Eukaryota</taxon>
        <taxon>Fungi</taxon>
        <taxon>Dikarya</taxon>
        <taxon>Ascomycota</taxon>
        <taxon>Pezizomycotina</taxon>
        <taxon>Sordariomycetes</taxon>
        <taxon>Xylariomycetidae</taxon>
        <taxon>Amphisphaeriales</taxon>
        <taxon>Sporocadaceae</taxon>
        <taxon>Truncatella</taxon>
    </lineage>
</organism>
<reference evidence="2" key="1">
    <citation type="journal article" date="2021" name="Nat. Commun.">
        <title>Genetic determinants of endophytism in the Arabidopsis root mycobiome.</title>
        <authorList>
            <person name="Mesny F."/>
            <person name="Miyauchi S."/>
            <person name="Thiergart T."/>
            <person name="Pickel B."/>
            <person name="Atanasova L."/>
            <person name="Karlsson M."/>
            <person name="Huettel B."/>
            <person name="Barry K.W."/>
            <person name="Haridas S."/>
            <person name="Chen C."/>
            <person name="Bauer D."/>
            <person name="Andreopoulos W."/>
            <person name="Pangilinan J."/>
            <person name="LaButti K."/>
            <person name="Riley R."/>
            <person name="Lipzen A."/>
            <person name="Clum A."/>
            <person name="Drula E."/>
            <person name="Henrissat B."/>
            <person name="Kohler A."/>
            <person name="Grigoriev I.V."/>
            <person name="Martin F.M."/>
            <person name="Hacquard S."/>
        </authorList>
    </citation>
    <scope>NUCLEOTIDE SEQUENCE</scope>
    <source>
        <strain evidence="2">MPI-SDFR-AT-0073</strain>
    </source>
</reference>
<dbReference type="GeneID" id="70137844"/>
<evidence type="ECO:0000313" key="2">
    <source>
        <dbReference type="EMBL" id="KAH6647382.1"/>
    </source>
</evidence>
<protein>
    <recommendedName>
        <fullName evidence="1">Heterokaryon incompatibility domain-containing protein</fullName>
    </recommendedName>
</protein>
<name>A0A9P8RQ82_9PEZI</name>
<sequence length="251" mass="29063">MRLLRYGNDEISLTDDLTSDIPPYAILSHTWGHDSEEVTFQDVVEKRGKAKRDGLEYFWVDTCCIDKSNHNELARAINSMFRWYRNATHCYVYLPDVSTRSISSSGSWETQFSRSRWFTRGWTLQELLAPASVQFFSVEGDLLGNKVGLVDEIHDTTKIKISALQGAPLARFSVHERMSWSRRRQTTEEEDVAYCLLGIFDVFIPLIYGEGEANALSRLQEEIDKRRGMPDSNFRRGPAVQCQKRHRRLIF</sequence>
<evidence type="ECO:0000313" key="3">
    <source>
        <dbReference type="Proteomes" id="UP000758603"/>
    </source>
</evidence>
<dbReference type="EMBL" id="JAGPXC010000008">
    <property type="protein sequence ID" value="KAH6647382.1"/>
    <property type="molecule type" value="Genomic_DNA"/>
</dbReference>
<evidence type="ECO:0000259" key="1">
    <source>
        <dbReference type="Pfam" id="PF06985"/>
    </source>
</evidence>
<dbReference type="PANTHER" id="PTHR10622">
    <property type="entry name" value="HET DOMAIN-CONTAINING PROTEIN"/>
    <property type="match status" value="1"/>
</dbReference>
<comment type="caution">
    <text evidence="2">The sequence shown here is derived from an EMBL/GenBank/DDBJ whole genome shotgun (WGS) entry which is preliminary data.</text>
</comment>